<dbReference type="Gene3D" id="1.10.260.130">
    <property type="match status" value="1"/>
</dbReference>
<dbReference type="InterPro" id="IPR029058">
    <property type="entry name" value="AB_hydrolase_fold"/>
</dbReference>
<dbReference type="Gene3D" id="3.40.50.1820">
    <property type="entry name" value="alpha/beta hydrolase"/>
    <property type="match status" value="1"/>
</dbReference>
<dbReference type="PIRSF" id="PIRSF029171">
    <property type="entry name" value="Esterase_LipA"/>
    <property type="match status" value="1"/>
</dbReference>
<keyword evidence="3" id="KW-1185">Reference proteome</keyword>
<gene>
    <name evidence="2" type="ORF">ENKNEFLB_01442</name>
</gene>
<dbReference type="Pfam" id="PF03583">
    <property type="entry name" value="LIP"/>
    <property type="match status" value="1"/>
</dbReference>
<feature type="signal peptide" evidence="1">
    <location>
        <begin position="1"/>
        <end position="27"/>
    </location>
</feature>
<evidence type="ECO:0000313" key="3">
    <source>
        <dbReference type="Proteomes" id="UP000679307"/>
    </source>
</evidence>
<sequence length="416" mass="42753">MLRTLAATATAALALTLLPTAAATAAAAGTDDRAQRAEARAATAAAVARGFYSPPADLSGRPGRVLKQQPTETVLTPGDLAARAQRLMYTSRGAHGERTAVTGTLLTPAADWVGPGERPLVSYAVGTQGMADRCAPSRQLQAGSEYESAFIGGLLARGYSVVVTDYEGLGTPGTHAYVNTVALGRNVLDAARAATRVATDAVPTSAPVYTAGYSEGGNASAGALEQAADYAPGLNLVGGYAGAVPADLAKVAGPLDGSLYAAFLLYSVAALDADYPRLGIADLLNAEGRRTVRAAEQTCTSDLVQFAGTRSETLTRSGRPITELLSRPDIARVLERLRVGDQAPEVPVLVTHTRLDDVVPFGQARTAARQWCAGGATVAFRAGIAPTHVGGAVESYPKALAWLEGRVQGLPAPSTC</sequence>
<reference evidence="2 3" key="1">
    <citation type="submission" date="2021-05" db="EMBL/GenBank/DDBJ databases">
        <title>Complete genome of Nocardioides aquaticus KCTC 9944T isolated from meromictic and hypersaline Ekho Lake, Antarctica.</title>
        <authorList>
            <person name="Hwang K."/>
            <person name="Kim K.M."/>
            <person name="Choe H."/>
        </authorList>
    </citation>
    <scope>NUCLEOTIDE SEQUENCE [LARGE SCALE GENOMIC DNA]</scope>
    <source>
        <strain evidence="2 3">KCTC 9944</strain>
    </source>
</reference>
<evidence type="ECO:0000256" key="1">
    <source>
        <dbReference type="SAM" id="SignalP"/>
    </source>
</evidence>
<dbReference type="SUPFAM" id="SSF53474">
    <property type="entry name" value="alpha/beta-Hydrolases"/>
    <property type="match status" value="1"/>
</dbReference>
<dbReference type="RefSeq" id="WP_214058559.1">
    <property type="nucleotide sequence ID" value="NZ_BAAAHS010000129.1"/>
</dbReference>
<feature type="chain" id="PRO_5047034852" evidence="1">
    <location>
        <begin position="28"/>
        <end position="416"/>
    </location>
</feature>
<proteinExistence type="predicted"/>
<dbReference type="Proteomes" id="UP000679307">
    <property type="component" value="Chromosome"/>
</dbReference>
<evidence type="ECO:0000313" key="2">
    <source>
        <dbReference type="EMBL" id="QVT79062.1"/>
    </source>
</evidence>
<dbReference type="PANTHER" id="PTHR34853">
    <property type="match status" value="1"/>
</dbReference>
<keyword evidence="1" id="KW-0732">Signal</keyword>
<dbReference type="PANTHER" id="PTHR34853:SF1">
    <property type="entry name" value="LIPASE 5"/>
    <property type="match status" value="1"/>
</dbReference>
<organism evidence="2 3">
    <name type="scientific">Nocardioides aquaticus</name>
    <dbReference type="NCBI Taxonomy" id="160826"/>
    <lineage>
        <taxon>Bacteria</taxon>
        <taxon>Bacillati</taxon>
        <taxon>Actinomycetota</taxon>
        <taxon>Actinomycetes</taxon>
        <taxon>Propionibacteriales</taxon>
        <taxon>Nocardioidaceae</taxon>
        <taxon>Nocardioides</taxon>
    </lineage>
</organism>
<name>A0ABX8EEZ4_9ACTN</name>
<dbReference type="EMBL" id="CP075371">
    <property type="protein sequence ID" value="QVT79062.1"/>
    <property type="molecule type" value="Genomic_DNA"/>
</dbReference>
<accession>A0ABX8EEZ4</accession>
<protein>
    <submittedName>
        <fullName evidence="2">Inactive lipase</fullName>
    </submittedName>
</protein>
<dbReference type="InterPro" id="IPR005152">
    <property type="entry name" value="Lipase_secreted"/>
</dbReference>